<evidence type="ECO:0000313" key="2">
    <source>
        <dbReference type="Proteomes" id="UP000292580"/>
    </source>
</evidence>
<sequence length="114" mass="12733">MITEVQKYIVAPLPPFGVKAEEFDWMVYHAIAWNQATTLPALIEYAGGDGDAVEASVRRLISYLLIDRQGERLRALSVGESILRCQVRHGNGIPLEIENGVIKIPSTEQGREER</sequence>
<dbReference type="Proteomes" id="UP000292580">
    <property type="component" value="Unassembled WGS sequence"/>
</dbReference>
<name>A0A483CPW0_9EURY</name>
<proteinExistence type="predicted"/>
<evidence type="ECO:0000313" key="1">
    <source>
        <dbReference type="EMBL" id="TAJ44725.1"/>
    </source>
</evidence>
<protein>
    <submittedName>
        <fullName evidence="1">Uncharacterized protein</fullName>
    </submittedName>
</protein>
<accession>A0A483CPW0</accession>
<dbReference type="EMBL" id="PGCL01000002">
    <property type="protein sequence ID" value="TAJ44725.1"/>
    <property type="molecule type" value="Genomic_DNA"/>
</dbReference>
<comment type="caution">
    <text evidence="1">The sequence shown here is derived from an EMBL/GenBank/DDBJ whole genome shotgun (WGS) entry which is preliminary data.</text>
</comment>
<keyword evidence="2" id="KW-1185">Reference proteome</keyword>
<gene>
    <name evidence="1" type="ORF">CUJ86_05350</name>
</gene>
<organism evidence="1 2">
    <name type="scientific">Methanofollis fontis</name>
    <dbReference type="NCBI Taxonomy" id="2052832"/>
    <lineage>
        <taxon>Archaea</taxon>
        <taxon>Methanobacteriati</taxon>
        <taxon>Methanobacteriota</taxon>
        <taxon>Stenosarchaea group</taxon>
        <taxon>Methanomicrobia</taxon>
        <taxon>Methanomicrobiales</taxon>
        <taxon>Methanomicrobiaceae</taxon>
        <taxon>Methanofollis</taxon>
    </lineage>
</organism>
<reference evidence="1 2" key="1">
    <citation type="submission" date="2017-11" db="EMBL/GenBank/DDBJ databases">
        <title>Isolation and Characterization of Methanofollis Species from Methane Seep Offshore SW Taiwan.</title>
        <authorList>
            <person name="Teng N.-H."/>
            <person name="Lai M.-C."/>
            <person name="Chen S.-C."/>
        </authorList>
    </citation>
    <scope>NUCLEOTIDE SEQUENCE [LARGE SCALE GENOMIC DNA]</scope>
    <source>
        <strain evidence="1 2">FWC-SCC2</strain>
    </source>
</reference>
<dbReference type="AlphaFoldDB" id="A0A483CPW0"/>